<keyword evidence="2" id="KW-0378">Hydrolase</keyword>
<sequence length="226" mass="26302">MNLARKHVIDKTQKRSEQDYFALEHTSELRHEYIDGEVFAMVGGSFNHARLVSTFSRLIGNHLEGHPCEVFAESTKLKVSLNHSKNNYLYPDVVVDCSTDEAKDNMLTTPVLIIEVISSSSHRHDKLTKRHLYEQIPALQEYVTVEQNSVEISIRRRRTGWQIEQFFLGDDVNFESIQLTVSVETLYQRVDNEEMLLWLAEKAQQAEDKEVFTQEQQENNLNTDMR</sequence>
<gene>
    <name evidence="2" type="ORF">SAMN05421731_101603</name>
</gene>
<dbReference type="OrthoDB" id="26750at2"/>
<dbReference type="PANTHER" id="PTHR36558">
    <property type="entry name" value="GLR1098 PROTEIN"/>
    <property type="match status" value="1"/>
</dbReference>
<dbReference type="InterPro" id="IPR012296">
    <property type="entry name" value="Nuclease_put_TT1808"/>
</dbReference>
<dbReference type="PANTHER" id="PTHR36558:SF1">
    <property type="entry name" value="RESTRICTION ENDONUCLEASE DOMAIN-CONTAINING PROTEIN-RELATED"/>
    <property type="match status" value="1"/>
</dbReference>
<dbReference type="RefSeq" id="WP_097077839.1">
    <property type="nucleotide sequence ID" value="NZ_BAABHT010000020.1"/>
</dbReference>
<dbReference type="EMBL" id="OANT01000001">
    <property type="protein sequence ID" value="SNX43561.1"/>
    <property type="molecule type" value="Genomic_DNA"/>
</dbReference>
<keyword evidence="2" id="KW-0540">Nuclease</keyword>
<reference evidence="3" key="1">
    <citation type="submission" date="2016-09" db="EMBL/GenBank/DDBJ databases">
        <authorList>
            <person name="Varghese N."/>
            <person name="Submissions S."/>
        </authorList>
    </citation>
    <scope>NUCLEOTIDE SEQUENCE [LARGE SCALE GENOMIC DNA]</scope>
    <source>
        <strain evidence="3">ANC 4466</strain>
    </source>
</reference>
<dbReference type="Pfam" id="PF05685">
    <property type="entry name" value="Uma2"/>
    <property type="match status" value="1"/>
</dbReference>
<keyword evidence="2" id="KW-0255">Endonuclease</keyword>
<name>A0A240E4W1_9GAMM</name>
<dbReference type="Proteomes" id="UP000219042">
    <property type="component" value="Unassembled WGS sequence"/>
</dbReference>
<keyword evidence="3" id="KW-1185">Reference proteome</keyword>
<accession>A0A240E4W1</accession>
<dbReference type="InterPro" id="IPR011335">
    <property type="entry name" value="Restrct_endonuc-II-like"/>
</dbReference>
<dbReference type="Gene3D" id="3.90.1570.10">
    <property type="entry name" value="tt1808, chain A"/>
    <property type="match status" value="1"/>
</dbReference>
<evidence type="ECO:0000313" key="2">
    <source>
        <dbReference type="EMBL" id="SNX43561.1"/>
    </source>
</evidence>
<evidence type="ECO:0000313" key="3">
    <source>
        <dbReference type="Proteomes" id="UP000219042"/>
    </source>
</evidence>
<dbReference type="GO" id="GO:0004519">
    <property type="term" value="F:endonuclease activity"/>
    <property type="evidence" value="ECO:0007669"/>
    <property type="project" value="UniProtKB-KW"/>
</dbReference>
<dbReference type="SUPFAM" id="SSF52980">
    <property type="entry name" value="Restriction endonuclease-like"/>
    <property type="match status" value="1"/>
</dbReference>
<evidence type="ECO:0000259" key="1">
    <source>
        <dbReference type="Pfam" id="PF05685"/>
    </source>
</evidence>
<dbReference type="AlphaFoldDB" id="A0A240E4W1"/>
<dbReference type="InterPro" id="IPR008538">
    <property type="entry name" value="Uma2"/>
</dbReference>
<dbReference type="CDD" id="cd06260">
    <property type="entry name" value="DUF820-like"/>
    <property type="match status" value="1"/>
</dbReference>
<organism evidence="2 3">
    <name type="scientific">Acinetobacter puyangensis</name>
    <dbReference type="NCBI Taxonomy" id="1096779"/>
    <lineage>
        <taxon>Bacteria</taxon>
        <taxon>Pseudomonadati</taxon>
        <taxon>Pseudomonadota</taxon>
        <taxon>Gammaproteobacteria</taxon>
        <taxon>Moraxellales</taxon>
        <taxon>Moraxellaceae</taxon>
        <taxon>Acinetobacter</taxon>
    </lineage>
</organism>
<proteinExistence type="predicted"/>
<protein>
    <submittedName>
        <fullName evidence="2">Endonuclease, Uma2 family (Restriction endonuclease fold)</fullName>
    </submittedName>
</protein>
<feature type="domain" description="Putative restriction endonuclease" evidence="1">
    <location>
        <begin position="18"/>
        <end position="171"/>
    </location>
</feature>